<dbReference type="PANTHER" id="PTHR43383">
    <property type="entry name" value="NODULIN 6"/>
    <property type="match status" value="1"/>
</dbReference>
<protein>
    <recommendedName>
        <fullName evidence="1">Amidohydrolase-related domain-containing protein</fullName>
    </recommendedName>
</protein>
<evidence type="ECO:0000313" key="3">
    <source>
        <dbReference type="Proteomes" id="UP000054270"/>
    </source>
</evidence>
<dbReference type="Proteomes" id="UP000054270">
    <property type="component" value="Unassembled WGS sequence"/>
</dbReference>
<accession>A0A0D2P0H9</accession>
<evidence type="ECO:0000313" key="2">
    <source>
        <dbReference type="EMBL" id="KJA22191.1"/>
    </source>
</evidence>
<dbReference type="EMBL" id="KN817552">
    <property type="protein sequence ID" value="KJA22191.1"/>
    <property type="molecule type" value="Genomic_DNA"/>
</dbReference>
<keyword evidence="3" id="KW-1185">Reference proteome</keyword>
<dbReference type="GO" id="GO:0016787">
    <property type="term" value="F:hydrolase activity"/>
    <property type="evidence" value="ECO:0007669"/>
    <property type="project" value="InterPro"/>
</dbReference>
<reference evidence="3" key="1">
    <citation type="submission" date="2014-04" db="EMBL/GenBank/DDBJ databases">
        <title>Evolutionary Origins and Diversification of the Mycorrhizal Mutualists.</title>
        <authorList>
            <consortium name="DOE Joint Genome Institute"/>
            <consortium name="Mycorrhizal Genomics Consortium"/>
            <person name="Kohler A."/>
            <person name="Kuo A."/>
            <person name="Nagy L.G."/>
            <person name="Floudas D."/>
            <person name="Copeland A."/>
            <person name="Barry K.W."/>
            <person name="Cichocki N."/>
            <person name="Veneault-Fourrey C."/>
            <person name="LaButti K."/>
            <person name="Lindquist E.A."/>
            <person name="Lipzen A."/>
            <person name="Lundell T."/>
            <person name="Morin E."/>
            <person name="Murat C."/>
            <person name="Riley R."/>
            <person name="Ohm R."/>
            <person name="Sun H."/>
            <person name="Tunlid A."/>
            <person name="Henrissat B."/>
            <person name="Grigoriev I.V."/>
            <person name="Hibbett D.S."/>
            <person name="Martin F."/>
        </authorList>
    </citation>
    <scope>NUCLEOTIDE SEQUENCE [LARGE SCALE GENOMIC DNA]</scope>
    <source>
        <strain evidence="3">FD-334 SS-4</strain>
    </source>
</reference>
<organism evidence="2 3">
    <name type="scientific">Hypholoma sublateritium (strain FD-334 SS-4)</name>
    <dbReference type="NCBI Taxonomy" id="945553"/>
    <lineage>
        <taxon>Eukaryota</taxon>
        <taxon>Fungi</taxon>
        <taxon>Dikarya</taxon>
        <taxon>Basidiomycota</taxon>
        <taxon>Agaricomycotina</taxon>
        <taxon>Agaricomycetes</taxon>
        <taxon>Agaricomycetidae</taxon>
        <taxon>Agaricales</taxon>
        <taxon>Agaricineae</taxon>
        <taxon>Strophariaceae</taxon>
        <taxon>Hypholoma</taxon>
    </lineage>
</organism>
<dbReference type="InterPro" id="IPR006680">
    <property type="entry name" value="Amidohydro-rel"/>
</dbReference>
<dbReference type="InterPro" id="IPR032466">
    <property type="entry name" value="Metal_Hydrolase"/>
</dbReference>
<gene>
    <name evidence="2" type="ORF">HYPSUDRAFT_41369</name>
</gene>
<dbReference type="Gene3D" id="3.20.20.140">
    <property type="entry name" value="Metal-dependent hydrolases"/>
    <property type="match status" value="1"/>
</dbReference>
<dbReference type="PANTHER" id="PTHR43383:SF2">
    <property type="entry name" value="AMIDOHYDROLASE 2 FAMILY PROTEIN"/>
    <property type="match status" value="1"/>
</dbReference>
<sequence>MSELTLPLPQPSLFLSPLARRLPVLYQAAFTQPAIDNHAHPLLRASARDVLPFEGVISEAEGEAQADSIYTIAARRAVNQLSHLFKLDSSGTMPSTTSMDENAKWERIKQFRMKLDYDALCKLSFNAAGIHTILIDDGLGGVPGGMASKAEGYKWHDKFTAPGRSKRIVRVEVEAEETLRSIFASSADDDFDLLSKFEVLFKKKLSNLADSSDVVGFKSIVCYRTGLDVSLSSAEKEKEDAIEELWKSYHSNDGRIRLAHKVLNDEVVRIALTVAGEKGIPVQFHTGLGDTDIRLTHSSPAHMQPLIERYPGTNFVILHASYPYTRDAGYLAAVYKNVYLDFGEVFPFVSSSGQRDVIRQMLELTPTNKILWSSDGHWWPESYYLGIYQARLALFDVLADIVIREELDEGAAVKIVQDALYFNSEKLYRL</sequence>
<dbReference type="OrthoDB" id="3364440at2759"/>
<feature type="domain" description="Amidohydrolase-related" evidence="1">
    <location>
        <begin position="269"/>
        <end position="430"/>
    </location>
</feature>
<name>A0A0D2P0H9_HYPSF</name>
<dbReference type="OMA" id="FAVRAHC"/>
<dbReference type="SUPFAM" id="SSF51556">
    <property type="entry name" value="Metallo-dependent hydrolases"/>
    <property type="match status" value="1"/>
</dbReference>
<proteinExistence type="predicted"/>
<dbReference type="Pfam" id="PF04909">
    <property type="entry name" value="Amidohydro_2"/>
    <property type="match status" value="1"/>
</dbReference>
<dbReference type="STRING" id="945553.A0A0D2P0H9"/>
<dbReference type="AlphaFoldDB" id="A0A0D2P0H9"/>
<evidence type="ECO:0000259" key="1">
    <source>
        <dbReference type="Pfam" id="PF04909"/>
    </source>
</evidence>